<evidence type="ECO:0000256" key="5">
    <source>
        <dbReference type="ARBA" id="ARBA00038737"/>
    </source>
</evidence>
<dbReference type="GO" id="GO:0019814">
    <property type="term" value="C:immunoglobulin complex"/>
    <property type="evidence" value="ECO:0007669"/>
    <property type="project" value="UniProtKB-KW"/>
</dbReference>
<organism evidence="9 10">
    <name type="scientific">Equus asinus</name>
    <name type="common">Donkey</name>
    <name type="synonym">Equus africanus asinus</name>
    <dbReference type="NCBI Taxonomy" id="9793"/>
    <lineage>
        <taxon>Eukaryota</taxon>
        <taxon>Metazoa</taxon>
        <taxon>Chordata</taxon>
        <taxon>Craniata</taxon>
        <taxon>Vertebrata</taxon>
        <taxon>Euteleostomi</taxon>
        <taxon>Mammalia</taxon>
        <taxon>Eutheria</taxon>
        <taxon>Laurasiatheria</taxon>
        <taxon>Perissodactyla</taxon>
        <taxon>Equidae</taxon>
        <taxon>Equus</taxon>
    </lineage>
</organism>
<dbReference type="SMART" id="SM00409">
    <property type="entry name" value="IG"/>
    <property type="match status" value="1"/>
</dbReference>
<dbReference type="PANTHER" id="PTHR23267">
    <property type="entry name" value="IMMUNOGLOBULIN LIGHT CHAIN"/>
    <property type="match status" value="1"/>
</dbReference>
<dbReference type="FunFam" id="2.60.40.10:FF:000442">
    <property type="entry name" value="Immunoglobulin lambda variable 2-8"/>
    <property type="match status" value="1"/>
</dbReference>
<keyword evidence="10" id="KW-1185">Reference proteome</keyword>
<evidence type="ECO:0000256" key="4">
    <source>
        <dbReference type="ARBA" id="ARBA00023157"/>
    </source>
</evidence>
<dbReference type="InterPro" id="IPR050150">
    <property type="entry name" value="IgV_Light_Chain"/>
</dbReference>
<name>A0A9L0JCP8_EQUAS</name>
<feature type="chain" id="PRO_5040274360" description="Ig-like domain-containing protein" evidence="7">
    <location>
        <begin position="20"/>
        <end position="241"/>
    </location>
</feature>
<keyword evidence="6" id="KW-1280">Immunoglobulin</keyword>
<dbReference type="Proteomes" id="UP000694387">
    <property type="component" value="Chromosome 26"/>
</dbReference>
<comment type="subcellular location">
    <subcellularLocation>
        <location evidence="1">Cell membrane</location>
    </subcellularLocation>
</comment>
<keyword evidence="6" id="KW-0391">Immunity</keyword>
<feature type="signal peptide" evidence="7">
    <location>
        <begin position="1"/>
        <end position="19"/>
    </location>
</feature>
<evidence type="ECO:0000313" key="10">
    <source>
        <dbReference type="Proteomes" id="UP000694387"/>
    </source>
</evidence>
<dbReference type="GO" id="GO:0005886">
    <property type="term" value="C:plasma membrane"/>
    <property type="evidence" value="ECO:0007669"/>
    <property type="project" value="UniProtKB-SubCell"/>
</dbReference>
<keyword evidence="7" id="KW-0732">Signal</keyword>
<proteinExistence type="predicted"/>
<dbReference type="InterPro" id="IPR003599">
    <property type="entry name" value="Ig_sub"/>
</dbReference>
<reference evidence="9" key="3">
    <citation type="submission" date="2025-09" db="UniProtKB">
        <authorList>
            <consortium name="Ensembl"/>
        </authorList>
    </citation>
    <scope>IDENTIFICATION</scope>
</reference>
<dbReference type="InterPro" id="IPR013783">
    <property type="entry name" value="Ig-like_fold"/>
</dbReference>
<reference evidence="9 10" key="1">
    <citation type="journal article" date="2020" name="Nat. Commun.">
        <title>Donkey genomes provide new insights into domestication and selection for coat color.</title>
        <authorList>
            <person name="Wang"/>
            <person name="C."/>
            <person name="Li"/>
            <person name="H."/>
            <person name="Guo"/>
            <person name="Y."/>
            <person name="Huang"/>
            <person name="J."/>
            <person name="Sun"/>
            <person name="Y."/>
            <person name="Min"/>
            <person name="J."/>
            <person name="Wang"/>
            <person name="J."/>
            <person name="Fang"/>
            <person name="X."/>
            <person name="Zhao"/>
            <person name="Z."/>
            <person name="Wang"/>
            <person name="S."/>
            <person name="Zhang"/>
            <person name="Y."/>
            <person name="Liu"/>
            <person name="Q."/>
            <person name="Jiang"/>
            <person name="Q."/>
            <person name="Wang"/>
            <person name="X."/>
            <person name="Guo"/>
            <person name="Y."/>
            <person name="Yang"/>
            <person name="C."/>
            <person name="Wang"/>
            <person name="Y."/>
            <person name="Tian"/>
            <person name="F."/>
            <person name="Zhuang"/>
            <person name="G."/>
            <person name="Fan"/>
            <person name="Y."/>
            <person name="Gao"/>
            <person name="Q."/>
            <person name="Li"/>
            <person name="Y."/>
            <person name="Ju"/>
            <person name="Z."/>
            <person name="Li"/>
            <person name="J."/>
            <person name="Li"/>
            <person name="R."/>
            <person name="Hou"/>
            <person name="M."/>
            <person name="Yang"/>
            <person name="G."/>
            <person name="Liu"/>
            <person name="G."/>
            <person name="Liu"/>
            <person name="W."/>
            <person name="Guo"/>
            <person name="J."/>
            <person name="Pan"/>
            <person name="S."/>
            <person name="Fan"/>
            <person name="G."/>
            <person name="Zhang"/>
            <person name="W."/>
            <person name="Zhang"/>
            <person name="R."/>
            <person name="Yu"/>
            <person name="J."/>
            <person name="Zhang"/>
            <person name="X."/>
            <person name="Yin"/>
            <person name="Q."/>
            <person name="Ji"/>
            <person name="C."/>
            <person name="Jin"/>
            <person name="Y."/>
            <person name="Yue"/>
            <person name="G."/>
            <person name="Liu"/>
            <person name="M."/>
            <person name="Xu"/>
            <person name="J."/>
            <person name="Liu"/>
            <person name="S."/>
            <person name="Jordana"/>
            <person name="J."/>
            <person name="Noce"/>
            <person name="A."/>
            <person name="Amills"/>
            <person name="M."/>
            <person name="Wu"/>
            <person name="D.D."/>
            <person name="Li"/>
            <person name="S."/>
            <person name="Zhou"/>
            <person name="X. and Zhong"/>
            <person name="J."/>
        </authorList>
    </citation>
    <scope>NUCLEOTIDE SEQUENCE [LARGE SCALE GENOMIC DNA]</scope>
</reference>
<comment type="subunit">
    <text evidence="5">Immunoglobulins are composed of two identical heavy chains and two identical light chains; disulfide-linked.</text>
</comment>
<keyword evidence="3" id="KW-0472">Membrane</keyword>
<feature type="domain" description="Ig-like" evidence="8">
    <location>
        <begin position="12"/>
        <end position="116"/>
    </location>
</feature>
<dbReference type="GO" id="GO:0005576">
    <property type="term" value="C:extracellular region"/>
    <property type="evidence" value="ECO:0007669"/>
    <property type="project" value="UniProtKB-ARBA"/>
</dbReference>
<dbReference type="SUPFAM" id="SSF48726">
    <property type="entry name" value="Immunoglobulin"/>
    <property type="match status" value="1"/>
</dbReference>
<evidence type="ECO:0000256" key="1">
    <source>
        <dbReference type="ARBA" id="ARBA00004236"/>
    </source>
</evidence>
<reference evidence="9" key="2">
    <citation type="submission" date="2025-08" db="UniProtKB">
        <authorList>
            <consortium name="Ensembl"/>
        </authorList>
    </citation>
    <scope>IDENTIFICATION</scope>
</reference>
<evidence type="ECO:0000256" key="3">
    <source>
        <dbReference type="ARBA" id="ARBA00023136"/>
    </source>
</evidence>
<protein>
    <recommendedName>
        <fullName evidence="8">Ig-like domain-containing protein</fullName>
    </recommendedName>
</protein>
<dbReference type="Ensembl" id="ENSEAST00005062950.1">
    <property type="protein sequence ID" value="ENSEASP00005047000.1"/>
    <property type="gene ID" value="ENSEASG00005025675.1"/>
</dbReference>
<keyword evidence="4" id="KW-1015">Disulfide bond</keyword>
<evidence type="ECO:0000256" key="6">
    <source>
        <dbReference type="ARBA" id="ARBA00043265"/>
    </source>
</evidence>
<dbReference type="Pfam" id="PF07686">
    <property type="entry name" value="V-set"/>
    <property type="match status" value="1"/>
</dbReference>
<dbReference type="AlphaFoldDB" id="A0A9L0JCP8"/>
<sequence>MSPCFLILFLDPSITISVSFPLLGSWAQSVLTQQASVSGNLGQRVTISCTGSSSDISDYDVHWYQQLPGMAPKLIIYDNSKQPSGVPEGFSGSKSGNSATLTITGLKSEDDADYYCECYDDSLSAHTVLQACGEVRQKPASPPAMGLPCAAPTPWPCQLLPWFLWPQTFYDSIQGALFRDCVLVLSHSSPTACVWFEHIIDFLKSSRHSWMWRQAGCWPQHPCSVLVRQGCHSEKNTDELA</sequence>
<dbReference type="SMART" id="SM00406">
    <property type="entry name" value="IGv"/>
    <property type="match status" value="1"/>
</dbReference>
<dbReference type="InterPro" id="IPR036179">
    <property type="entry name" value="Ig-like_dom_sf"/>
</dbReference>
<keyword evidence="2" id="KW-1003">Cell membrane</keyword>
<dbReference type="GeneTree" id="ENSGT00940000153474"/>
<keyword evidence="6" id="KW-1064">Adaptive immunity</keyword>
<evidence type="ECO:0000256" key="7">
    <source>
        <dbReference type="SAM" id="SignalP"/>
    </source>
</evidence>
<dbReference type="InterPro" id="IPR007110">
    <property type="entry name" value="Ig-like_dom"/>
</dbReference>
<accession>A0A9L0JCP8</accession>
<evidence type="ECO:0000256" key="2">
    <source>
        <dbReference type="ARBA" id="ARBA00022475"/>
    </source>
</evidence>
<dbReference type="PROSITE" id="PS50835">
    <property type="entry name" value="IG_LIKE"/>
    <property type="match status" value="1"/>
</dbReference>
<evidence type="ECO:0000259" key="8">
    <source>
        <dbReference type="PROSITE" id="PS50835"/>
    </source>
</evidence>
<dbReference type="Gene3D" id="2.60.40.10">
    <property type="entry name" value="Immunoglobulins"/>
    <property type="match status" value="1"/>
</dbReference>
<evidence type="ECO:0000313" key="9">
    <source>
        <dbReference type="Ensembl" id="ENSEASP00005047000.1"/>
    </source>
</evidence>
<dbReference type="InterPro" id="IPR013106">
    <property type="entry name" value="Ig_V-set"/>
</dbReference>